<dbReference type="Proteomes" id="UP000719267">
    <property type="component" value="Unassembled WGS sequence"/>
</dbReference>
<dbReference type="RefSeq" id="WP_219039148.1">
    <property type="nucleotide sequence ID" value="NZ_JAHWDF010000003.1"/>
</dbReference>
<evidence type="ECO:0000313" key="3">
    <source>
        <dbReference type="Proteomes" id="UP000719267"/>
    </source>
</evidence>
<dbReference type="EMBL" id="JAHWDF010000003">
    <property type="protein sequence ID" value="MBW2960859.1"/>
    <property type="molecule type" value="Genomic_DNA"/>
</dbReference>
<evidence type="ECO:0000313" key="2">
    <source>
        <dbReference type="EMBL" id="MBW2960859.1"/>
    </source>
</evidence>
<dbReference type="InterPro" id="IPR050834">
    <property type="entry name" value="Glycosyltransf_2"/>
</dbReference>
<dbReference type="CDD" id="cd00761">
    <property type="entry name" value="Glyco_tranf_GTA_type"/>
    <property type="match status" value="1"/>
</dbReference>
<reference evidence="2 3" key="1">
    <citation type="submission" date="2021-07" db="EMBL/GenBank/DDBJ databases">
        <title>Mesonia aestuariivivens sp. nov., isolated from a tidal flat.</title>
        <authorList>
            <person name="Kim Y.-O."/>
            <person name="Yoon J.-H."/>
        </authorList>
    </citation>
    <scope>NUCLEOTIDE SEQUENCE [LARGE SCALE GENOMIC DNA]</scope>
    <source>
        <strain evidence="2 3">JHPTF-M18</strain>
    </source>
</reference>
<sequence length="312" mass="36485">MVEISVIIPLYNKEKYISTTIESVLNQIFREFELLIVNDCSTDQSLKIVEQINDDRIKIIQHQENSGLSASRNTGIKAAQGKIITFLDADDLWKEDFLFHIDKLSGKFTNCDIFATDYFESYENKLHSTKKNLNHTYKANQYIEIEDFFKASVFNPIYCFSSVAFSKKAIDKVGFFDKKINYGEDIDYNIRVNTKFNLAYFHKPCAVYRLGVDKQITANGIIGKNLPDLSSYKNVKTRKALDLYINMKYYYYASQFKKAQDDEMFKKYIEALNFSQLSKKQILLLKSPYWLYEFLKQTKAFLLKKGIKVTPY</sequence>
<proteinExistence type="predicted"/>
<gene>
    <name evidence="2" type="ORF">KW502_03480</name>
</gene>
<dbReference type="PANTHER" id="PTHR43685">
    <property type="entry name" value="GLYCOSYLTRANSFERASE"/>
    <property type="match status" value="1"/>
</dbReference>
<name>A0ABS6VZD1_9FLAO</name>
<accession>A0ABS6VZD1</accession>
<keyword evidence="3" id="KW-1185">Reference proteome</keyword>
<protein>
    <submittedName>
        <fullName evidence="2">Glycosyltransferase family 2 protein</fullName>
    </submittedName>
</protein>
<organism evidence="2 3">
    <name type="scientific">Mesonia aestuariivivens</name>
    <dbReference type="NCBI Taxonomy" id="2796128"/>
    <lineage>
        <taxon>Bacteria</taxon>
        <taxon>Pseudomonadati</taxon>
        <taxon>Bacteroidota</taxon>
        <taxon>Flavobacteriia</taxon>
        <taxon>Flavobacteriales</taxon>
        <taxon>Flavobacteriaceae</taxon>
        <taxon>Mesonia</taxon>
    </lineage>
</organism>
<dbReference type="Pfam" id="PF00535">
    <property type="entry name" value="Glycos_transf_2"/>
    <property type="match status" value="1"/>
</dbReference>
<dbReference type="PANTHER" id="PTHR43685:SF2">
    <property type="entry name" value="GLYCOSYLTRANSFERASE 2-LIKE DOMAIN-CONTAINING PROTEIN"/>
    <property type="match status" value="1"/>
</dbReference>
<dbReference type="InterPro" id="IPR001173">
    <property type="entry name" value="Glyco_trans_2-like"/>
</dbReference>
<feature type="domain" description="Glycosyltransferase 2-like" evidence="1">
    <location>
        <begin position="5"/>
        <end position="171"/>
    </location>
</feature>
<evidence type="ECO:0000259" key="1">
    <source>
        <dbReference type="Pfam" id="PF00535"/>
    </source>
</evidence>
<comment type="caution">
    <text evidence="2">The sequence shown here is derived from an EMBL/GenBank/DDBJ whole genome shotgun (WGS) entry which is preliminary data.</text>
</comment>